<organism evidence="1">
    <name type="scientific">Tetraselmis sp. GSL018</name>
    <dbReference type="NCBI Taxonomy" id="582737"/>
    <lineage>
        <taxon>Eukaryota</taxon>
        <taxon>Viridiplantae</taxon>
        <taxon>Chlorophyta</taxon>
        <taxon>core chlorophytes</taxon>
        <taxon>Chlorodendrophyceae</taxon>
        <taxon>Chlorodendrales</taxon>
        <taxon>Chlorodendraceae</taxon>
        <taxon>Tetraselmis</taxon>
    </lineage>
</organism>
<protein>
    <submittedName>
        <fullName evidence="1">Uncharacterized protein</fullName>
    </submittedName>
</protein>
<evidence type="ECO:0000313" key="1">
    <source>
        <dbReference type="EMBL" id="JAC80200.1"/>
    </source>
</evidence>
<reference evidence="1" key="1">
    <citation type="submission" date="2014-05" db="EMBL/GenBank/DDBJ databases">
        <title>The transcriptome of the halophilic microalga Tetraselmis sp. GSL018 isolated from the Great Salt Lake, Utah.</title>
        <authorList>
            <person name="Jinkerson R.E."/>
            <person name="D'Adamo S."/>
            <person name="Posewitz M.C."/>
        </authorList>
    </citation>
    <scope>NUCLEOTIDE SEQUENCE</scope>
    <source>
        <strain evidence="1">GSL018</strain>
    </source>
</reference>
<gene>
    <name evidence="1" type="ORF">TSPGSL018_10820</name>
</gene>
<dbReference type="EMBL" id="GBEZ01005070">
    <property type="protein sequence ID" value="JAC80200.1"/>
    <property type="molecule type" value="Transcribed_RNA"/>
</dbReference>
<accession>A0A061SBF7</accession>
<name>A0A061SBF7_9CHLO</name>
<sequence>MPSPTAKGQLEKRVAVGNRLERRYEKETLIVSNTWNFLGSKSERQFVMIVQLCQEKTRGQAPQILSLRSGELS</sequence>
<dbReference type="AlphaFoldDB" id="A0A061SBF7"/>
<proteinExistence type="predicted"/>